<dbReference type="AlphaFoldDB" id="A0A939EWR9"/>
<dbReference type="PANTHER" id="PTHR42754">
    <property type="entry name" value="ENDOGLUCANASE"/>
    <property type="match status" value="1"/>
</dbReference>
<sequence length="532" mass="56554">MNQLVLSLLFAAACLLGNAYYATAQTQTPLVQWDRTFGGTAADELYATVLTSDGGYIVGGASRSGISGDKTQPSQGDYDYWIVKMSATGVKQWERSFGGTDQDILFTLQQTSDGGYILGGISYSGIGGDKTQANQGIMYDYWVVKVDASGTKQWDRTYGGTAADELRTLQQTSDGGYILAGYTSSPDVIGSSFPFSVPADYWLIKVDANGTKQWDRTFGGSNSDYLSTLVQTSDGGYLLGGNSTSPISGDKTQPSQGSQGSPDYWVVKVDASGTKQWDRTFGGTNVESLSSLQPTSDGGYILGGYSYSPIGGDKTQPNPGYTSFWVVKVDASGTKQWDRTFGGTGRNELYALQQTSDGGYILGGQSDSSISGDKTQASLGGDDMWLVKVDANGTKQWDKTIGGSGGDYILRIQLTTDGGYFLAGSSTSGISGDKTQLNYGGKDYWVVKLGAAPLATTAATTRPALSAYPNPTRTQLTLRGPLGTPYQLLNQLGQVMLSGKLTNQPLDVHSLPAGLYLLRDQTTGRTTKLVKE</sequence>
<proteinExistence type="predicted"/>
<dbReference type="Proteomes" id="UP000664144">
    <property type="component" value="Unassembled WGS sequence"/>
</dbReference>
<feature type="chain" id="PRO_5038117994" evidence="2">
    <location>
        <begin position="25"/>
        <end position="532"/>
    </location>
</feature>
<feature type="signal peptide" evidence="2">
    <location>
        <begin position="1"/>
        <end position="24"/>
    </location>
</feature>
<dbReference type="InterPro" id="IPR026444">
    <property type="entry name" value="Secre_tail"/>
</dbReference>
<dbReference type="RefSeq" id="WP_206984402.1">
    <property type="nucleotide sequence ID" value="NZ_JAFLQZ010000006.1"/>
</dbReference>
<evidence type="ECO:0000256" key="2">
    <source>
        <dbReference type="SAM" id="SignalP"/>
    </source>
</evidence>
<feature type="compositionally biased region" description="Polar residues" evidence="1">
    <location>
        <begin position="241"/>
        <end position="261"/>
    </location>
</feature>
<dbReference type="EMBL" id="JAFLQZ010000006">
    <property type="protein sequence ID" value="MBO0358461.1"/>
    <property type="molecule type" value="Genomic_DNA"/>
</dbReference>
<evidence type="ECO:0000313" key="3">
    <source>
        <dbReference type="EMBL" id="MBO0358461.1"/>
    </source>
</evidence>
<comment type="caution">
    <text evidence="3">The sequence shown here is derived from an EMBL/GenBank/DDBJ whole genome shotgun (WGS) entry which is preliminary data.</text>
</comment>
<feature type="region of interest" description="Disordered" evidence="1">
    <location>
        <begin position="240"/>
        <end position="262"/>
    </location>
</feature>
<evidence type="ECO:0000256" key="1">
    <source>
        <dbReference type="SAM" id="MobiDB-lite"/>
    </source>
</evidence>
<gene>
    <name evidence="3" type="ORF">J0X19_10935</name>
</gene>
<keyword evidence="2" id="KW-0732">Signal</keyword>
<dbReference type="InterPro" id="IPR011047">
    <property type="entry name" value="Quinoprotein_ADH-like_sf"/>
</dbReference>
<reference evidence="3" key="1">
    <citation type="submission" date="2021-03" db="EMBL/GenBank/DDBJ databases">
        <authorList>
            <person name="Kim M.K."/>
        </authorList>
    </citation>
    <scope>NUCLEOTIDE SEQUENCE</scope>
    <source>
        <strain evidence="3">BT186</strain>
    </source>
</reference>
<organism evidence="3 4">
    <name type="scientific">Hymenobacter telluris</name>
    <dbReference type="NCBI Taxonomy" id="2816474"/>
    <lineage>
        <taxon>Bacteria</taxon>
        <taxon>Pseudomonadati</taxon>
        <taxon>Bacteroidota</taxon>
        <taxon>Cytophagia</taxon>
        <taxon>Cytophagales</taxon>
        <taxon>Hymenobacteraceae</taxon>
        <taxon>Hymenobacter</taxon>
    </lineage>
</organism>
<accession>A0A939EWR9</accession>
<keyword evidence="4" id="KW-1185">Reference proteome</keyword>
<name>A0A939EWR9_9BACT</name>
<dbReference type="NCBIfam" id="TIGR04183">
    <property type="entry name" value="Por_Secre_tail"/>
    <property type="match status" value="1"/>
</dbReference>
<dbReference type="PANTHER" id="PTHR42754:SF1">
    <property type="entry name" value="LIPOPROTEIN"/>
    <property type="match status" value="1"/>
</dbReference>
<evidence type="ECO:0000313" key="4">
    <source>
        <dbReference type="Proteomes" id="UP000664144"/>
    </source>
</evidence>
<dbReference type="SUPFAM" id="SSF50998">
    <property type="entry name" value="Quinoprotein alcohol dehydrogenase-like"/>
    <property type="match status" value="1"/>
</dbReference>
<protein>
    <submittedName>
        <fullName evidence="3">T9SS type A sorting domain-containing protein</fullName>
    </submittedName>
</protein>